<proteinExistence type="predicted"/>
<feature type="domain" description="Carboxylesterase type B" evidence="2">
    <location>
        <begin position="31"/>
        <end position="499"/>
    </location>
</feature>
<sequence>MVGAVTSCADDEPAALRAVEQTGVADKAPNDVVRTEYGPVRGKADGNVRVFQGIPYAAPPVGGLRWTPPRPPSPWQTVRDATKPGPACPQNPGEIPSGSKNEDCLNLNVTVPAGAPSKPRPVVVWVPGGGYYMGAGSNYGAQRMAAKGDVVVVSVNYRLGVFGFFGHPGLEGSGTYGLKDQQAALSWVQRNIAGFGGDPRNVTFAGQSAGAISGCAHLTSPSAKGLFGKAVLESGACSHGWLENFDYRKQPAGDILQPLAAVQAHGRETAAGLGCTGDDQAVIACLRGLPVDKLLPVLGKYIYPAYGTDVLPQRPSDALRAGRYHHMPVLSGNTRDEATQSTAIYDDAGGGQRKPMTEQTFNAVMAETFGKDEAAVRAEYPRSSYDSAALAWSAIATDRKWAYTQYAMSRTLSRQVPVYQFEFADPNPPALSPAPPKMPMGAQHASELWYLFDLGGMPPKLDAEQQRLADQMIGYWTGFAASGDPARDGGPAWPRFTTAGGRTPHVQSLAPGDGGIRPVDLAAEHHLAFWAKMAKPGRP</sequence>
<evidence type="ECO:0000259" key="2">
    <source>
        <dbReference type="Pfam" id="PF00135"/>
    </source>
</evidence>
<dbReference type="SUPFAM" id="SSF53474">
    <property type="entry name" value="alpha/beta-Hydrolases"/>
    <property type="match status" value="1"/>
</dbReference>
<gene>
    <name evidence="3" type="ORF">E1293_33800</name>
</gene>
<dbReference type="InterPro" id="IPR002018">
    <property type="entry name" value="CarbesteraseB"/>
</dbReference>
<evidence type="ECO:0000313" key="4">
    <source>
        <dbReference type="Proteomes" id="UP000295578"/>
    </source>
</evidence>
<dbReference type="InterPro" id="IPR050309">
    <property type="entry name" value="Type-B_Carboxylest/Lipase"/>
</dbReference>
<evidence type="ECO:0000256" key="1">
    <source>
        <dbReference type="SAM" id="MobiDB-lite"/>
    </source>
</evidence>
<dbReference type="OrthoDB" id="4308422at2"/>
<dbReference type="Proteomes" id="UP000295578">
    <property type="component" value="Unassembled WGS sequence"/>
</dbReference>
<keyword evidence="4" id="KW-1185">Reference proteome</keyword>
<dbReference type="InterPro" id="IPR029058">
    <property type="entry name" value="AB_hydrolase_fold"/>
</dbReference>
<organism evidence="3 4">
    <name type="scientific">Actinomadura darangshiensis</name>
    <dbReference type="NCBI Taxonomy" id="705336"/>
    <lineage>
        <taxon>Bacteria</taxon>
        <taxon>Bacillati</taxon>
        <taxon>Actinomycetota</taxon>
        <taxon>Actinomycetes</taxon>
        <taxon>Streptosporangiales</taxon>
        <taxon>Thermomonosporaceae</taxon>
        <taxon>Actinomadura</taxon>
    </lineage>
</organism>
<dbReference type="Gene3D" id="3.40.50.1820">
    <property type="entry name" value="alpha/beta hydrolase"/>
    <property type="match status" value="1"/>
</dbReference>
<dbReference type="PANTHER" id="PTHR11559">
    <property type="entry name" value="CARBOXYLESTERASE"/>
    <property type="match status" value="1"/>
</dbReference>
<dbReference type="Pfam" id="PF00135">
    <property type="entry name" value="COesterase"/>
    <property type="match status" value="1"/>
</dbReference>
<dbReference type="AlphaFoldDB" id="A0A4V2YSV7"/>
<evidence type="ECO:0000313" key="3">
    <source>
        <dbReference type="EMBL" id="TDD71437.1"/>
    </source>
</evidence>
<accession>A0A4V2YSV7</accession>
<protein>
    <submittedName>
        <fullName evidence="3">Carboxylesterase family protein</fullName>
    </submittedName>
</protein>
<reference evidence="3 4" key="1">
    <citation type="submission" date="2019-03" db="EMBL/GenBank/DDBJ databases">
        <title>Draft genome sequences of novel Actinobacteria.</title>
        <authorList>
            <person name="Sahin N."/>
            <person name="Ay H."/>
            <person name="Saygin H."/>
        </authorList>
    </citation>
    <scope>NUCLEOTIDE SEQUENCE [LARGE SCALE GENOMIC DNA]</scope>
    <source>
        <strain evidence="3 4">DSM 45941</strain>
    </source>
</reference>
<dbReference type="EMBL" id="SMKY01000220">
    <property type="protein sequence ID" value="TDD71437.1"/>
    <property type="molecule type" value="Genomic_DNA"/>
</dbReference>
<feature type="region of interest" description="Disordered" evidence="1">
    <location>
        <begin position="74"/>
        <end position="100"/>
    </location>
</feature>
<comment type="caution">
    <text evidence="3">The sequence shown here is derived from an EMBL/GenBank/DDBJ whole genome shotgun (WGS) entry which is preliminary data.</text>
</comment>
<name>A0A4V2YSV7_9ACTN</name>